<sequence>MNLVLKVNA</sequence>
<organism evidence="1">
    <name type="scientific">Anguilla anguilla</name>
    <name type="common">European freshwater eel</name>
    <name type="synonym">Muraena anguilla</name>
    <dbReference type="NCBI Taxonomy" id="7936"/>
    <lineage>
        <taxon>Eukaryota</taxon>
        <taxon>Metazoa</taxon>
        <taxon>Chordata</taxon>
        <taxon>Craniata</taxon>
        <taxon>Vertebrata</taxon>
        <taxon>Euteleostomi</taxon>
        <taxon>Actinopterygii</taxon>
        <taxon>Neopterygii</taxon>
        <taxon>Teleostei</taxon>
        <taxon>Anguilliformes</taxon>
        <taxon>Anguillidae</taxon>
        <taxon>Anguilla</taxon>
    </lineage>
</organism>
<proteinExistence type="predicted"/>
<protein>
    <submittedName>
        <fullName evidence="1">Uncharacterized protein</fullName>
    </submittedName>
</protein>
<dbReference type="EMBL" id="GBXM01066625">
    <property type="protein sequence ID" value="JAH41952.1"/>
    <property type="molecule type" value="Transcribed_RNA"/>
</dbReference>
<reference evidence="1" key="1">
    <citation type="submission" date="2014-11" db="EMBL/GenBank/DDBJ databases">
        <authorList>
            <person name="Amaro Gonzalez C."/>
        </authorList>
    </citation>
    <scope>NUCLEOTIDE SEQUENCE</scope>
</reference>
<accession>A0A0E9SL52</accession>
<name>A0A0E9SL52_ANGAN</name>
<evidence type="ECO:0000313" key="1">
    <source>
        <dbReference type="EMBL" id="JAH41952.1"/>
    </source>
</evidence>
<reference evidence="1" key="2">
    <citation type="journal article" date="2015" name="Fish Shellfish Immunol.">
        <title>Early steps in the European eel (Anguilla anguilla)-Vibrio vulnificus interaction in the gills: Role of the RtxA13 toxin.</title>
        <authorList>
            <person name="Callol A."/>
            <person name="Pajuelo D."/>
            <person name="Ebbesson L."/>
            <person name="Teles M."/>
            <person name="MacKenzie S."/>
            <person name="Amaro C."/>
        </authorList>
    </citation>
    <scope>NUCLEOTIDE SEQUENCE</scope>
</reference>